<reference evidence="1 2" key="1">
    <citation type="submission" date="2024-02" db="EMBL/GenBank/DDBJ databases">
        <title>Discinaceae phylogenomics.</title>
        <authorList>
            <person name="Dirks A.C."/>
            <person name="James T.Y."/>
        </authorList>
    </citation>
    <scope>NUCLEOTIDE SEQUENCE [LARGE SCALE GENOMIC DNA]</scope>
    <source>
        <strain evidence="1 2">ACD0624</strain>
    </source>
</reference>
<gene>
    <name evidence="1" type="ORF">Q9L58_002990</name>
</gene>
<organism evidence="1 2">
    <name type="scientific">Discina gigas</name>
    <dbReference type="NCBI Taxonomy" id="1032678"/>
    <lineage>
        <taxon>Eukaryota</taxon>
        <taxon>Fungi</taxon>
        <taxon>Dikarya</taxon>
        <taxon>Ascomycota</taxon>
        <taxon>Pezizomycotina</taxon>
        <taxon>Pezizomycetes</taxon>
        <taxon>Pezizales</taxon>
        <taxon>Discinaceae</taxon>
        <taxon>Discina</taxon>
    </lineage>
</organism>
<dbReference type="Proteomes" id="UP001447188">
    <property type="component" value="Unassembled WGS sequence"/>
</dbReference>
<evidence type="ECO:0000313" key="2">
    <source>
        <dbReference type="Proteomes" id="UP001447188"/>
    </source>
</evidence>
<protein>
    <submittedName>
        <fullName evidence="1">Uncharacterized protein</fullName>
    </submittedName>
</protein>
<name>A0ABR3GQ45_9PEZI</name>
<evidence type="ECO:0000313" key="1">
    <source>
        <dbReference type="EMBL" id="KAL0638053.1"/>
    </source>
</evidence>
<proteinExistence type="predicted"/>
<dbReference type="EMBL" id="JBBBZM010000027">
    <property type="protein sequence ID" value="KAL0638053.1"/>
    <property type="molecule type" value="Genomic_DNA"/>
</dbReference>
<sequence length="88" mass="9840">MATFKVTKAKRANGFTLGSLQRCLTGVSKAELDSSPTLKRVCEIVEEGLTEAKVGDYEDVVERRAFSFGSEFLELQEVDEEWMSEEVS</sequence>
<accession>A0ABR3GQ45</accession>
<keyword evidence="2" id="KW-1185">Reference proteome</keyword>
<comment type="caution">
    <text evidence="1">The sequence shown here is derived from an EMBL/GenBank/DDBJ whole genome shotgun (WGS) entry which is preliminary data.</text>
</comment>